<sequence length="152" mass="16567">MALVMIDIARCNAYVCHQLASNPDLTGEKDLIEADWAGFGRGRDNHLSFVAALVREMFNGSWKEGLINSDGMLYADTIATPNTTSASASITSCAEVTSCVATECVARESWYAKDGVERSVNVPCVALKEGRRHKKTIIARCTKLLCASEFTR</sequence>
<dbReference type="Proteomes" id="UP000053864">
    <property type="component" value="Unassembled WGS sequence"/>
</dbReference>
<dbReference type="VEuPathDB" id="FungiDB:PPTG_23012"/>
<evidence type="ECO:0000313" key="2">
    <source>
        <dbReference type="EMBL" id="ETL24378.1"/>
    </source>
</evidence>
<gene>
    <name evidence="1" type="ORF">L915_21836</name>
    <name evidence="2" type="ORF">L916_21608</name>
</gene>
<organism evidence="2">
    <name type="scientific">Phytophthora nicotianae</name>
    <name type="common">Potato buckeye rot agent</name>
    <name type="synonym">Phytophthora parasitica</name>
    <dbReference type="NCBI Taxonomy" id="4792"/>
    <lineage>
        <taxon>Eukaryota</taxon>
        <taxon>Sar</taxon>
        <taxon>Stramenopiles</taxon>
        <taxon>Oomycota</taxon>
        <taxon>Peronosporomycetes</taxon>
        <taxon>Peronosporales</taxon>
        <taxon>Peronosporaceae</taxon>
        <taxon>Phytophthora</taxon>
    </lineage>
</organism>
<dbReference type="EMBL" id="KI690070">
    <property type="protein sequence ID" value="ETK70836.1"/>
    <property type="molecule type" value="Genomic_DNA"/>
</dbReference>
<dbReference type="AlphaFoldDB" id="W2HTA2"/>
<accession>W2HTA2</accession>
<proteinExistence type="predicted"/>
<reference evidence="1" key="1">
    <citation type="submission" date="2013-11" db="EMBL/GenBank/DDBJ databases">
        <title>The Genome Sequence of Phytophthora parasitica CJ02B3.</title>
        <authorList>
            <consortium name="The Broad Institute Genomics Platform"/>
            <person name="Russ C."/>
            <person name="Tyler B."/>
            <person name="Panabieres F."/>
            <person name="Shan W."/>
            <person name="Tripathy S."/>
            <person name="Grunwald N."/>
            <person name="Machado M."/>
            <person name="Johnson C.S."/>
            <person name="Arredondo F."/>
            <person name="Hong C."/>
            <person name="Coffey M."/>
            <person name="Young S.K."/>
            <person name="Zeng Q."/>
            <person name="Gargeya S."/>
            <person name="Fitzgerald M."/>
            <person name="Abouelleil A."/>
            <person name="Alvarado L."/>
            <person name="Chapman S.B."/>
            <person name="Gainer-Dewar J."/>
            <person name="Goldberg J."/>
            <person name="Griggs A."/>
            <person name="Gujja S."/>
            <person name="Hansen M."/>
            <person name="Howarth C."/>
            <person name="Imamovic A."/>
            <person name="Ireland A."/>
            <person name="Larimer J."/>
            <person name="McCowan C."/>
            <person name="Murphy C."/>
            <person name="Pearson M."/>
            <person name="Poon T.W."/>
            <person name="Priest M."/>
            <person name="Roberts A."/>
            <person name="Saif S."/>
            <person name="Shea T."/>
            <person name="Sykes S."/>
            <person name="Wortman J."/>
            <person name="Nusbaum C."/>
            <person name="Birren B."/>
        </authorList>
    </citation>
    <scope>NUCLEOTIDE SEQUENCE [LARGE SCALE GENOMIC DNA]</scope>
    <source>
        <strain evidence="1">CJ02B3</strain>
    </source>
</reference>
<name>W2HTA2_PHYNI</name>
<evidence type="ECO:0000313" key="1">
    <source>
        <dbReference type="EMBL" id="ETK70836.1"/>
    </source>
</evidence>
<dbReference type="Proteomes" id="UP000053236">
    <property type="component" value="Unassembled WGS sequence"/>
</dbReference>
<protein>
    <submittedName>
        <fullName evidence="2">Uncharacterized protein</fullName>
    </submittedName>
</protein>
<dbReference type="EMBL" id="KI676812">
    <property type="protein sequence ID" value="ETL24378.1"/>
    <property type="molecule type" value="Genomic_DNA"/>
</dbReference>
<reference evidence="2" key="2">
    <citation type="submission" date="2013-11" db="EMBL/GenBank/DDBJ databases">
        <title>The Genome Sequence of Phytophthora parasitica CJ05E6.</title>
        <authorList>
            <consortium name="The Broad Institute Genomics Platform"/>
            <person name="Russ C."/>
            <person name="Tyler B."/>
            <person name="Panabieres F."/>
            <person name="Shan W."/>
            <person name="Tripathy S."/>
            <person name="Grunwald N."/>
            <person name="Machado M."/>
            <person name="Johnson C.S."/>
            <person name="Arredondo F."/>
            <person name="Hong C."/>
            <person name="Coffey M."/>
            <person name="Young S.K."/>
            <person name="Zeng Q."/>
            <person name="Gargeya S."/>
            <person name="Fitzgerald M."/>
            <person name="Abouelleil A."/>
            <person name="Alvarado L."/>
            <person name="Chapman S.B."/>
            <person name="Gainer-Dewar J."/>
            <person name="Goldberg J."/>
            <person name="Griggs A."/>
            <person name="Gujja S."/>
            <person name="Hansen M."/>
            <person name="Howarth C."/>
            <person name="Imamovic A."/>
            <person name="Ireland A."/>
            <person name="Larimer J."/>
            <person name="McCowan C."/>
            <person name="Murphy C."/>
            <person name="Pearson M."/>
            <person name="Poon T.W."/>
            <person name="Priest M."/>
            <person name="Roberts A."/>
            <person name="Saif S."/>
            <person name="Shea T."/>
            <person name="Sykes S."/>
            <person name="Wortman J."/>
            <person name="Nusbaum C."/>
            <person name="Birren B."/>
        </authorList>
    </citation>
    <scope>NUCLEOTIDE SEQUENCE [LARGE SCALE GENOMIC DNA]</scope>
    <source>
        <strain evidence="2">CJ05E6</strain>
    </source>
</reference>